<protein>
    <recommendedName>
        <fullName evidence="1">YcgL domain-containing protein</fullName>
    </recommendedName>
</protein>
<reference evidence="2" key="1">
    <citation type="submission" date="2018-06" db="EMBL/GenBank/DDBJ databases">
        <authorList>
            <person name="Zhirakovskaya E."/>
        </authorList>
    </citation>
    <scope>NUCLEOTIDE SEQUENCE</scope>
</reference>
<dbReference type="PANTHER" id="PTHR38109">
    <property type="entry name" value="PROTEIN YCGL"/>
    <property type="match status" value="1"/>
</dbReference>
<feature type="domain" description="YcgL" evidence="1">
    <location>
        <begin position="1"/>
        <end position="87"/>
    </location>
</feature>
<accession>A0A3B0Y4Q2</accession>
<dbReference type="EMBL" id="UOFJ01000596">
    <property type="protein sequence ID" value="VAW71393.1"/>
    <property type="molecule type" value="Genomic_DNA"/>
</dbReference>
<dbReference type="Gene3D" id="3.10.510.20">
    <property type="entry name" value="YcgL domain"/>
    <property type="match status" value="1"/>
</dbReference>
<name>A0A3B0Y4Q2_9ZZZZ</name>
<dbReference type="AlphaFoldDB" id="A0A3B0Y4Q2"/>
<dbReference type="PROSITE" id="PS51648">
    <property type="entry name" value="YCGL"/>
    <property type="match status" value="1"/>
</dbReference>
<gene>
    <name evidence="2" type="ORF">MNBD_GAMMA10-46</name>
</gene>
<dbReference type="InterPro" id="IPR038068">
    <property type="entry name" value="YcgL-like_sf"/>
</dbReference>
<evidence type="ECO:0000313" key="2">
    <source>
        <dbReference type="EMBL" id="VAW71393.1"/>
    </source>
</evidence>
<sequence length="92" mass="10446">MNCYIYRCAARQDMYIYLAEENNFDAIDESLRNKLGELSFAMPLRLEKDTLLAREDPGKIIANLQSNGFHLQLPAATTVEQWLNSLANPPAN</sequence>
<dbReference type="PANTHER" id="PTHR38109:SF1">
    <property type="entry name" value="PROTEIN YCGL"/>
    <property type="match status" value="1"/>
</dbReference>
<dbReference type="InterPro" id="IPR027354">
    <property type="entry name" value="YcgL_dom"/>
</dbReference>
<organism evidence="2">
    <name type="scientific">hydrothermal vent metagenome</name>
    <dbReference type="NCBI Taxonomy" id="652676"/>
    <lineage>
        <taxon>unclassified sequences</taxon>
        <taxon>metagenomes</taxon>
        <taxon>ecological metagenomes</taxon>
    </lineage>
</organism>
<dbReference type="Pfam" id="PF05166">
    <property type="entry name" value="YcgL"/>
    <property type="match status" value="1"/>
</dbReference>
<evidence type="ECO:0000259" key="1">
    <source>
        <dbReference type="PROSITE" id="PS51648"/>
    </source>
</evidence>
<dbReference type="SUPFAM" id="SSF160191">
    <property type="entry name" value="YcgL-like"/>
    <property type="match status" value="1"/>
</dbReference>
<proteinExistence type="predicted"/>